<dbReference type="OrthoDB" id="9800445at2"/>
<evidence type="ECO:0000256" key="1">
    <source>
        <dbReference type="ARBA" id="ARBA00022485"/>
    </source>
</evidence>
<dbReference type="InterPro" id="IPR017896">
    <property type="entry name" value="4Fe4S_Fe-S-bd"/>
</dbReference>
<evidence type="ECO:0000313" key="9">
    <source>
        <dbReference type="Proteomes" id="UP000598196"/>
    </source>
</evidence>
<dbReference type="GO" id="GO:0051539">
    <property type="term" value="F:4 iron, 4 sulfur cluster binding"/>
    <property type="evidence" value="ECO:0007669"/>
    <property type="project" value="UniProtKB-KW"/>
</dbReference>
<organism evidence="8 9">
    <name type="scientific">Gemmobacter aquaticus</name>
    <dbReference type="NCBI Taxonomy" id="490185"/>
    <lineage>
        <taxon>Bacteria</taxon>
        <taxon>Pseudomonadati</taxon>
        <taxon>Pseudomonadota</taxon>
        <taxon>Alphaproteobacteria</taxon>
        <taxon>Rhodobacterales</taxon>
        <taxon>Paracoccaceae</taxon>
        <taxon>Gemmobacter</taxon>
    </lineage>
</organism>
<dbReference type="PROSITE" id="PS00198">
    <property type="entry name" value="4FE4S_FER_1"/>
    <property type="match status" value="2"/>
</dbReference>
<evidence type="ECO:0000256" key="3">
    <source>
        <dbReference type="ARBA" id="ARBA00022737"/>
    </source>
</evidence>
<reference evidence="8 9" key="1">
    <citation type="journal article" date="2014" name="Int. J. Syst. Evol. Microbiol.">
        <title>Complete genome sequence of Corynebacterium casei LMG S-19264T (=DSM 44701T), isolated from a smear-ripened cheese.</title>
        <authorList>
            <consortium name="US DOE Joint Genome Institute (JGI-PGF)"/>
            <person name="Walter F."/>
            <person name="Albersmeier A."/>
            <person name="Kalinowski J."/>
            <person name="Ruckert C."/>
        </authorList>
    </citation>
    <scope>NUCLEOTIDE SEQUENCE [LARGE SCALE GENOMIC DNA]</scope>
    <source>
        <strain evidence="8 9">CGMCC 1.7029</strain>
    </source>
</reference>
<protein>
    <submittedName>
        <fullName evidence="8">Ferredoxin-type protein NapF</fullName>
    </submittedName>
</protein>
<dbReference type="PANTHER" id="PTHR43687:SF1">
    <property type="entry name" value="FERREDOXIN III"/>
    <property type="match status" value="1"/>
</dbReference>
<evidence type="ECO:0000256" key="2">
    <source>
        <dbReference type="ARBA" id="ARBA00022723"/>
    </source>
</evidence>
<proteinExistence type="predicted"/>
<feature type="domain" description="4Fe-4S ferredoxin-type" evidence="7">
    <location>
        <begin position="133"/>
        <end position="162"/>
    </location>
</feature>
<dbReference type="Gene3D" id="3.30.70.20">
    <property type="match status" value="2"/>
</dbReference>
<feature type="region of interest" description="Disordered" evidence="6">
    <location>
        <begin position="1"/>
        <end position="23"/>
    </location>
</feature>
<keyword evidence="9" id="KW-1185">Reference proteome</keyword>
<dbReference type="InterPro" id="IPR050572">
    <property type="entry name" value="Fe-S_Ferredoxin"/>
</dbReference>
<gene>
    <name evidence="8" type="primary">napF</name>
    <name evidence="8" type="ORF">GCM10010991_14180</name>
</gene>
<keyword evidence="1" id="KW-0004">4Fe-4S</keyword>
<keyword evidence="3" id="KW-0677">Repeat</keyword>
<dbReference type="SUPFAM" id="SSF54862">
    <property type="entry name" value="4Fe-4S ferredoxins"/>
    <property type="match status" value="1"/>
</dbReference>
<dbReference type="EMBL" id="BMLP01000001">
    <property type="protein sequence ID" value="GGO29863.1"/>
    <property type="molecule type" value="Genomic_DNA"/>
</dbReference>
<feature type="domain" description="4Fe-4S ferredoxin-type" evidence="7">
    <location>
        <begin position="29"/>
        <end position="58"/>
    </location>
</feature>
<dbReference type="CDD" id="cd10564">
    <property type="entry name" value="NapF_like"/>
    <property type="match status" value="1"/>
</dbReference>
<evidence type="ECO:0000313" key="8">
    <source>
        <dbReference type="EMBL" id="GGO29863.1"/>
    </source>
</evidence>
<dbReference type="InterPro" id="IPR004496">
    <property type="entry name" value="NapF"/>
</dbReference>
<evidence type="ECO:0000256" key="6">
    <source>
        <dbReference type="SAM" id="MobiDB-lite"/>
    </source>
</evidence>
<keyword evidence="5" id="KW-0411">Iron-sulfur</keyword>
<dbReference type="RefSeq" id="WP_146284878.1">
    <property type="nucleotide sequence ID" value="NZ_BMLP01000001.1"/>
</dbReference>
<evidence type="ECO:0000256" key="4">
    <source>
        <dbReference type="ARBA" id="ARBA00023004"/>
    </source>
</evidence>
<evidence type="ECO:0000259" key="7">
    <source>
        <dbReference type="PROSITE" id="PS51379"/>
    </source>
</evidence>
<dbReference type="GO" id="GO:0046872">
    <property type="term" value="F:metal ion binding"/>
    <property type="evidence" value="ECO:0007669"/>
    <property type="project" value="UniProtKB-KW"/>
</dbReference>
<dbReference type="PANTHER" id="PTHR43687">
    <property type="entry name" value="ADENYLYLSULFATE REDUCTASE, BETA SUBUNIT"/>
    <property type="match status" value="1"/>
</dbReference>
<dbReference type="InterPro" id="IPR017900">
    <property type="entry name" value="4Fe4S_Fe_S_CS"/>
</dbReference>
<evidence type="ECO:0000256" key="5">
    <source>
        <dbReference type="ARBA" id="ARBA00023014"/>
    </source>
</evidence>
<dbReference type="AlphaFoldDB" id="A0A917YIA0"/>
<dbReference type="Proteomes" id="UP000598196">
    <property type="component" value="Unassembled WGS sequence"/>
</dbReference>
<comment type="caution">
    <text evidence="8">The sequence shown here is derived from an EMBL/GenBank/DDBJ whole genome shotgun (WGS) entry which is preliminary data.</text>
</comment>
<sequence>MAQDHAPSRRQFLTARPSRPAAEFRPPWTDERLLASRCTGCGDCIAACGERILEPGPGGLPRVSFNGGECTFCGACAAACDEGAFLVDLAKPWPVTVVMANPCLLSAGIACGLCTDACAQTALRLDLSVRPVGAIHIDADACTGCGACLSACPNQSLALHDPRRGGA</sequence>
<feature type="domain" description="4Fe-4S ferredoxin-type" evidence="7">
    <location>
        <begin position="61"/>
        <end position="90"/>
    </location>
</feature>
<dbReference type="PROSITE" id="PS51379">
    <property type="entry name" value="4FE4S_FER_2"/>
    <property type="match status" value="3"/>
</dbReference>
<accession>A0A917YIA0</accession>
<name>A0A917YIA0_9RHOB</name>
<keyword evidence="4" id="KW-0408">Iron</keyword>
<keyword evidence="2" id="KW-0479">Metal-binding</keyword>
<dbReference type="Pfam" id="PF12838">
    <property type="entry name" value="Fer4_7"/>
    <property type="match status" value="2"/>
</dbReference>